<feature type="region of interest" description="Disordered" evidence="1">
    <location>
        <begin position="63"/>
        <end position="84"/>
    </location>
</feature>
<comment type="caution">
    <text evidence="2">The sequence shown here is derived from an EMBL/GenBank/DDBJ whole genome shotgun (WGS) entry which is preliminary data.</text>
</comment>
<evidence type="ECO:0000313" key="2">
    <source>
        <dbReference type="EMBL" id="OAQ86859.1"/>
    </source>
</evidence>
<evidence type="ECO:0000256" key="1">
    <source>
        <dbReference type="SAM" id="MobiDB-lite"/>
    </source>
</evidence>
<proteinExistence type="predicted"/>
<dbReference type="AlphaFoldDB" id="A0A179HBP7"/>
<dbReference type="Proteomes" id="UP000078240">
    <property type="component" value="Unassembled WGS sequence"/>
</dbReference>
<dbReference type="EMBL" id="LSBH01000001">
    <property type="protein sequence ID" value="OAQ86859.1"/>
    <property type="molecule type" value="Genomic_DNA"/>
</dbReference>
<reference evidence="2 3" key="1">
    <citation type="submission" date="2016-01" db="EMBL/GenBank/DDBJ databases">
        <title>Biosynthesis of antibiotic leucinostatins and their inhibition on Phytophthora in bio-control Purpureocillium lilacinum.</title>
        <authorList>
            <person name="Wang G."/>
            <person name="Liu Z."/>
            <person name="Lin R."/>
            <person name="Li E."/>
            <person name="Mao Z."/>
            <person name="Ling J."/>
            <person name="Yin W."/>
            <person name="Xie B."/>
        </authorList>
    </citation>
    <scope>NUCLEOTIDE SEQUENCE [LARGE SCALE GENOMIC DNA]</scope>
    <source>
        <strain evidence="2">PLBJ-1</strain>
    </source>
</reference>
<accession>A0A179HBP7</accession>
<evidence type="ECO:0000313" key="3">
    <source>
        <dbReference type="Proteomes" id="UP000078240"/>
    </source>
</evidence>
<gene>
    <name evidence="2" type="ORF">VFPBJ_00899</name>
</gene>
<sequence length="173" mass="18436">MGMSKSSAFARLTVVQRLKLQRAATAVIITQPLDSIAVLQPTALGAFLAARDSRHAGAAFNQNLYAPRPPTASRQARQDRQDWGRGRHLANDAWEISAAMARCGLDVGHARLISRDSQASASTGSDLRGLQCRLLLAAAGVCRPRSRLRPWDALPGAGAGCCWSCSLGTEAGW</sequence>
<name>A0A179HBP7_PURLI</name>
<organism evidence="2 3">
    <name type="scientific">Purpureocillium lilacinum</name>
    <name type="common">Paecilomyces lilacinus</name>
    <dbReference type="NCBI Taxonomy" id="33203"/>
    <lineage>
        <taxon>Eukaryota</taxon>
        <taxon>Fungi</taxon>
        <taxon>Dikarya</taxon>
        <taxon>Ascomycota</taxon>
        <taxon>Pezizomycotina</taxon>
        <taxon>Sordariomycetes</taxon>
        <taxon>Hypocreomycetidae</taxon>
        <taxon>Hypocreales</taxon>
        <taxon>Ophiocordycipitaceae</taxon>
        <taxon>Purpureocillium</taxon>
    </lineage>
</organism>
<protein>
    <submittedName>
        <fullName evidence="2">Uncharacterized protein</fullName>
    </submittedName>
</protein>